<proteinExistence type="predicted"/>
<dbReference type="Gene3D" id="3.40.50.150">
    <property type="entry name" value="Vaccinia Virus protein VP39"/>
    <property type="match status" value="1"/>
</dbReference>
<keyword evidence="3" id="KW-1185">Reference proteome</keyword>
<reference evidence="2 3" key="1">
    <citation type="journal article" date="2015" name="Int. J. Syst. Evol. Microbiol.">
        <title>Aestuariivita atlantica sp. nov., isolated from deep sea sediment of the Atlantic Ocean.</title>
        <authorList>
            <person name="Li G."/>
            <person name="Lai Q."/>
            <person name="Du Y."/>
            <person name="Liu X."/>
            <person name="Sun F."/>
            <person name="Shao Z."/>
        </authorList>
    </citation>
    <scope>NUCLEOTIDE SEQUENCE [LARGE SCALE GENOMIC DNA]</scope>
    <source>
        <strain evidence="2 3">22II-S11-z3</strain>
    </source>
</reference>
<protein>
    <submittedName>
        <fullName evidence="2">Methyltransferase type 11</fullName>
    </submittedName>
</protein>
<comment type="caution">
    <text evidence="2">The sequence shown here is derived from an EMBL/GenBank/DDBJ whole genome shotgun (WGS) entry which is preliminary data.</text>
</comment>
<dbReference type="GO" id="GO:0032259">
    <property type="term" value="P:methylation"/>
    <property type="evidence" value="ECO:0007669"/>
    <property type="project" value="UniProtKB-KW"/>
</dbReference>
<gene>
    <name evidence="2" type="ORF">ATO11_02810</name>
</gene>
<accession>A0A0L1JUT5</accession>
<dbReference type="GO" id="GO:0008168">
    <property type="term" value="F:methyltransferase activity"/>
    <property type="evidence" value="ECO:0007669"/>
    <property type="project" value="UniProtKB-KW"/>
</dbReference>
<dbReference type="PATRIC" id="fig|1317121.7.peg.569"/>
<dbReference type="InterPro" id="IPR029063">
    <property type="entry name" value="SAM-dependent_MTases_sf"/>
</dbReference>
<keyword evidence="2" id="KW-0489">Methyltransferase</keyword>
<dbReference type="InterPro" id="IPR041698">
    <property type="entry name" value="Methyltransf_25"/>
</dbReference>
<dbReference type="Proteomes" id="UP000036938">
    <property type="component" value="Unassembled WGS sequence"/>
</dbReference>
<dbReference type="OrthoDB" id="9807911at2"/>
<organism evidence="2 3">
    <name type="scientific">Pseudaestuariivita atlantica</name>
    <dbReference type="NCBI Taxonomy" id="1317121"/>
    <lineage>
        <taxon>Bacteria</taxon>
        <taxon>Pseudomonadati</taxon>
        <taxon>Pseudomonadota</taxon>
        <taxon>Alphaproteobacteria</taxon>
        <taxon>Rhodobacterales</taxon>
        <taxon>Paracoccaceae</taxon>
        <taxon>Pseudaestuariivita</taxon>
    </lineage>
</organism>
<dbReference type="RefSeq" id="WP_050529274.1">
    <property type="nucleotide sequence ID" value="NZ_AQQZ01000001.1"/>
</dbReference>
<dbReference type="CDD" id="cd02440">
    <property type="entry name" value="AdoMet_MTases"/>
    <property type="match status" value="1"/>
</dbReference>
<dbReference type="AlphaFoldDB" id="A0A0L1JUT5"/>
<dbReference type="EMBL" id="AQQZ01000001">
    <property type="protein sequence ID" value="KNG95539.1"/>
    <property type="molecule type" value="Genomic_DNA"/>
</dbReference>
<dbReference type="PANTHER" id="PTHR43464">
    <property type="entry name" value="METHYLTRANSFERASE"/>
    <property type="match status" value="1"/>
</dbReference>
<name>A0A0L1JUT5_9RHOB</name>
<feature type="domain" description="Methyltransferase" evidence="1">
    <location>
        <begin position="58"/>
        <end position="147"/>
    </location>
</feature>
<dbReference type="STRING" id="1317121.ATO11_02810"/>
<evidence type="ECO:0000259" key="1">
    <source>
        <dbReference type="Pfam" id="PF13649"/>
    </source>
</evidence>
<evidence type="ECO:0000313" key="3">
    <source>
        <dbReference type="Proteomes" id="UP000036938"/>
    </source>
</evidence>
<dbReference type="SUPFAM" id="SSF53335">
    <property type="entry name" value="S-adenosyl-L-methionine-dependent methyltransferases"/>
    <property type="match status" value="1"/>
</dbReference>
<evidence type="ECO:0000313" key="2">
    <source>
        <dbReference type="EMBL" id="KNG95539.1"/>
    </source>
</evidence>
<keyword evidence="2" id="KW-0808">Transferase</keyword>
<sequence length="204" mass="21784">MTGFLDKAYGLDGVDDTRDMYDAWAATYEAEVADNGYATPGRCAEALLAHMDRADLPILDFGCGTGLSGLALATAGFTMIDGCDISAEMLDVARAKPGLYRNLHHYDPANGVPFAPGDYHAVAAIGVIGSGAAPVEVLDQLIDALDPEALLVFSFNDHTLADPSFEGRLNARIADGSVELLFKEYGDHLPGRDMKSNVYVLKRL</sequence>
<dbReference type="Pfam" id="PF13649">
    <property type="entry name" value="Methyltransf_25"/>
    <property type="match status" value="1"/>
</dbReference>